<evidence type="ECO:0000313" key="2">
    <source>
        <dbReference type="EMBL" id="SDF63628.1"/>
    </source>
</evidence>
<reference evidence="1 4" key="2">
    <citation type="submission" date="2023-11" db="EMBL/GenBank/DDBJ databases">
        <title>MicrobeMod: A computational toolkit for identifying prokaryotic methylation and restriction-modification with nanopore sequencing.</title>
        <authorList>
            <person name="Crits-Christoph A."/>
            <person name="Kang S.C."/>
            <person name="Lee H."/>
            <person name="Ostrov N."/>
        </authorList>
    </citation>
    <scope>NUCLEOTIDE SEQUENCE [LARGE SCALE GENOMIC DNA]</scope>
    <source>
        <strain evidence="1 4">ATCC BAA-571</strain>
    </source>
</reference>
<keyword evidence="4" id="KW-1185">Reference proteome</keyword>
<proteinExistence type="predicted"/>
<accession>A0A1G7MP61</accession>
<dbReference type="EMBL" id="JAWXXP010000001">
    <property type="protein sequence ID" value="MDX5994921.1"/>
    <property type="molecule type" value="Genomic_DNA"/>
</dbReference>
<dbReference type="OrthoDB" id="9988363at2"/>
<evidence type="ECO:0000313" key="3">
    <source>
        <dbReference type="Proteomes" id="UP000182413"/>
    </source>
</evidence>
<sequence length="112" mass="12616">MSPAIQLLLIQIMQTVARLHGNPDYQVFCTSFGNCGLFKVEIYPRNADWHTPGYLPTKLAYASARWSQLQWPTGADELLKAPEERFIRELAFMRAALMAYLPAEAIEAEVAA</sequence>
<evidence type="ECO:0000313" key="4">
    <source>
        <dbReference type="Proteomes" id="UP001278050"/>
    </source>
</evidence>
<dbReference type="Proteomes" id="UP000182413">
    <property type="component" value="Unassembled WGS sequence"/>
</dbReference>
<dbReference type="EMBL" id="FNAE01000009">
    <property type="protein sequence ID" value="SDF63628.1"/>
    <property type="molecule type" value="Genomic_DNA"/>
</dbReference>
<protein>
    <submittedName>
        <fullName evidence="2">Uncharacterized protein</fullName>
    </submittedName>
</protein>
<reference evidence="2 3" key="1">
    <citation type="submission" date="2016-10" db="EMBL/GenBank/DDBJ databases">
        <authorList>
            <person name="de Groot N.N."/>
        </authorList>
    </citation>
    <scope>NUCLEOTIDE SEQUENCE [LARGE SCALE GENOMIC DNA]</scope>
    <source>
        <strain evidence="2 3">JCM 10630</strain>
    </source>
</reference>
<organism evidence="2 3">
    <name type="scientific">Ectopseudomonas alcaliphila</name>
    <dbReference type="NCBI Taxonomy" id="101564"/>
    <lineage>
        <taxon>Bacteria</taxon>
        <taxon>Pseudomonadati</taxon>
        <taxon>Pseudomonadota</taxon>
        <taxon>Gammaproteobacteria</taxon>
        <taxon>Pseudomonadales</taxon>
        <taxon>Pseudomonadaceae</taxon>
        <taxon>Ectopseudomonas</taxon>
    </lineage>
</organism>
<dbReference type="RefSeq" id="WP_074681725.1">
    <property type="nucleotide sequence ID" value="NZ_CBCSET010000008.1"/>
</dbReference>
<dbReference type="Proteomes" id="UP001278050">
    <property type="component" value="Unassembled WGS sequence"/>
</dbReference>
<name>A0A1G7MP61_9GAMM</name>
<evidence type="ECO:0000313" key="1">
    <source>
        <dbReference type="EMBL" id="MDX5994921.1"/>
    </source>
</evidence>
<dbReference type="AlphaFoldDB" id="A0A1G7MP61"/>
<gene>
    <name evidence="2" type="ORF">SAMN05216575_10999</name>
    <name evidence="1" type="ORF">SIM71_22890</name>
</gene>